<feature type="domain" description="Ketosynthase family 3 (KS3)" evidence="17">
    <location>
        <begin position="1"/>
        <end position="408"/>
    </location>
</feature>
<dbReference type="PROSITE" id="PS52004">
    <property type="entry name" value="KS3_2"/>
    <property type="match status" value="1"/>
</dbReference>
<comment type="pathway">
    <text evidence="1 14">Lipid metabolism; fatty acid biosynthesis.</text>
</comment>
<dbReference type="Pfam" id="PF02801">
    <property type="entry name" value="Ketoacyl-synt_C"/>
    <property type="match status" value="1"/>
</dbReference>
<name>A0A6N3DUN0_ENTCA</name>
<dbReference type="InterPro" id="IPR017568">
    <property type="entry name" value="3-oxoacyl-ACP_synth-2"/>
</dbReference>
<dbReference type="PANTHER" id="PTHR11712">
    <property type="entry name" value="POLYKETIDE SYNTHASE-RELATED"/>
    <property type="match status" value="1"/>
</dbReference>
<accession>A0A6N3DUN0</accession>
<evidence type="ECO:0000256" key="7">
    <source>
        <dbReference type="ARBA" id="ARBA00022832"/>
    </source>
</evidence>
<reference evidence="18" key="1">
    <citation type="submission" date="2019-11" db="EMBL/GenBank/DDBJ databases">
        <authorList>
            <person name="Feng L."/>
        </authorList>
    </citation>
    <scope>NUCLEOTIDE SEQUENCE</scope>
    <source>
        <strain evidence="18">ECasseliflavusLFYP2</strain>
    </source>
</reference>
<protein>
    <recommendedName>
        <fullName evidence="4 14">3-oxoacyl-[acyl-carrier-protein] synthase 2</fullName>
        <ecNumber evidence="3 14">2.3.1.179</ecNumber>
    </recommendedName>
</protein>
<comment type="similarity">
    <text evidence="2 14 16">Belongs to the thiolase-like superfamily. Beta-ketoacyl-ACP synthases family.</text>
</comment>
<evidence type="ECO:0000256" key="11">
    <source>
        <dbReference type="ARBA" id="ARBA00024006"/>
    </source>
</evidence>
<dbReference type="FunFam" id="3.40.47.10:FF:000018">
    <property type="entry name" value="3-oxoacyl-[acyl-carrier-protein] synthase 2"/>
    <property type="match status" value="1"/>
</dbReference>
<dbReference type="InterPro" id="IPR014031">
    <property type="entry name" value="Ketoacyl_synth_C"/>
</dbReference>
<evidence type="ECO:0000256" key="10">
    <source>
        <dbReference type="ARBA" id="ARBA00023315"/>
    </source>
</evidence>
<comment type="catalytic activity">
    <reaction evidence="12 14">
        <text>(9Z)-hexadecenoyl-[ACP] + malonyl-[ACP] + H(+) = 3-oxo-(11Z)-octadecenoyl-[ACP] + holo-[ACP] + CO2</text>
        <dbReference type="Rhea" id="RHEA:55040"/>
        <dbReference type="Rhea" id="RHEA-COMP:9623"/>
        <dbReference type="Rhea" id="RHEA-COMP:9685"/>
        <dbReference type="Rhea" id="RHEA-COMP:10800"/>
        <dbReference type="Rhea" id="RHEA-COMP:14074"/>
        <dbReference type="ChEBI" id="CHEBI:15378"/>
        <dbReference type="ChEBI" id="CHEBI:16526"/>
        <dbReference type="ChEBI" id="CHEBI:64479"/>
        <dbReference type="ChEBI" id="CHEBI:78449"/>
        <dbReference type="ChEBI" id="CHEBI:83989"/>
        <dbReference type="ChEBI" id="CHEBI:138538"/>
        <dbReference type="EC" id="2.3.1.179"/>
    </reaction>
</comment>
<dbReference type="AlphaFoldDB" id="A0A6N3DUN0"/>
<gene>
    <name evidence="18" type="primary">fabF</name>
    <name evidence="18" type="ORF">ECLFYP2_03073</name>
</gene>
<dbReference type="InterPro" id="IPR016039">
    <property type="entry name" value="Thiolase-like"/>
</dbReference>
<dbReference type="GO" id="GO:0005829">
    <property type="term" value="C:cytosol"/>
    <property type="evidence" value="ECO:0007669"/>
    <property type="project" value="TreeGrafter"/>
</dbReference>
<comment type="function">
    <text evidence="11 14">Involved in the type II fatty acid elongation cycle. Catalyzes the elongation of a wide range of acyl-ACP by the addition of two carbons from malonyl-ACP to an acyl acceptor. Can efficiently catalyze the conversion of palmitoleoyl-ACP (cis-hexadec-9-enoyl-ACP) to cis-vaccenoyl-ACP (cis-octadec-11-enoyl-ACP), an essential step in the thermal regulation of fatty acid composition.</text>
</comment>
<evidence type="ECO:0000256" key="15">
    <source>
        <dbReference type="PIRSR" id="PIRSR000447-1"/>
    </source>
</evidence>
<sequence length="412" mass="43224">MNRVVVTGYGVTSPIGNDPETFLASLQNGTNGIGPITKFDAEATGISVVAEVKDFPLEKYFVKKDTKRMDLFSIYGIYAALEAMEMAKLDTETIDVDRFGVMVGSGIGGLPTIQDQVIRMHDKGANRVSPMFVPMSIVNMVAGNIALRVGAKGICTTTVSACASGTHSIGEAFRNIKHGYADVMIAGGSEATICEIGIAGFASLTALTTESDPDKASVPFDKNRSGFVMGEGAGVFILESLAHAQKRGATILGEVVGYGANCDAYHMTAPNPDGSGAGKAMKLAMQEASITPAEVGYINAHGTSTPANDSAEATSIQYGLGEDYKKPYVSSTKSMTGHLLGAAGGIEAIASLLALQHQFIPPTINVTEQDPEIDLNVVINQSQPAELTYAMSNSLGFGGHNAVILLKRWEEA</sequence>
<evidence type="ECO:0000313" key="18">
    <source>
        <dbReference type="EMBL" id="VYU33096.1"/>
    </source>
</evidence>
<dbReference type="Gene3D" id="3.40.47.10">
    <property type="match status" value="1"/>
</dbReference>
<dbReference type="SUPFAM" id="SSF53901">
    <property type="entry name" value="Thiolase-like"/>
    <property type="match status" value="2"/>
</dbReference>
<comment type="catalytic activity">
    <reaction evidence="13 14">
        <text>a fatty acyl-[ACP] + malonyl-[ACP] + H(+) = a 3-oxoacyl-[ACP] + holo-[ACP] + CO2</text>
        <dbReference type="Rhea" id="RHEA:22836"/>
        <dbReference type="Rhea" id="RHEA-COMP:9623"/>
        <dbReference type="Rhea" id="RHEA-COMP:9685"/>
        <dbReference type="Rhea" id="RHEA-COMP:9916"/>
        <dbReference type="Rhea" id="RHEA-COMP:14125"/>
        <dbReference type="ChEBI" id="CHEBI:15378"/>
        <dbReference type="ChEBI" id="CHEBI:16526"/>
        <dbReference type="ChEBI" id="CHEBI:64479"/>
        <dbReference type="ChEBI" id="CHEBI:78449"/>
        <dbReference type="ChEBI" id="CHEBI:78776"/>
        <dbReference type="ChEBI" id="CHEBI:138651"/>
    </reaction>
</comment>
<dbReference type="GO" id="GO:0004315">
    <property type="term" value="F:3-oxoacyl-[acyl-carrier-protein] synthase activity"/>
    <property type="evidence" value="ECO:0007669"/>
    <property type="project" value="UniProtKB-UniRule"/>
</dbReference>
<keyword evidence="6 14" id="KW-0808">Transferase</keyword>
<keyword evidence="7" id="KW-0276">Fatty acid metabolism</keyword>
<dbReference type="InterPro" id="IPR018201">
    <property type="entry name" value="Ketoacyl_synth_AS"/>
</dbReference>
<evidence type="ECO:0000256" key="8">
    <source>
        <dbReference type="ARBA" id="ARBA00023098"/>
    </source>
</evidence>
<feature type="active site" description="For beta-ketoacyl synthase activity" evidence="15">
    <location>
        <position position="162"/>
    </location>
</feature>
<evidence type="ECO:0000256" key="5">
    <source>
        <dbReference type="ARBA" id="ARBA00022516"/>
    </source>
</evidence>
<evidence type="ECO:0000256" key="12">
    <source>
        <dbReference type="ARBA" id="ARBA00047318"/>
    </source>
</evidence>
<proteinExistence type="inferred from homology"/>
<dbReference type="PANTHER" id="PTHR11712:SF336">
    <property type="entry name" value="3-OXOACYL-[ACYL-CARRIER-PROTEIN] SYNTHASE, MITOCHONDRIAL"/>
    <property type="match status" value="1"/>
</dbReference>
<dbReference type="FunFam" id="3.40.47.10:FF:000029">
    <property type="entry name" value="3-oxoacyl-[acyl-carrier-protein] synthase 1"/>
    <property type="match status" value="1"/>
</dbReference>
<evidence type="ECO:0000256" key="16">
    <source>
        <dbReference type="RuleBase" id="RU003694"/>
    </source>
</evidence>
<evidence type="ECO:0000259" key="17">
    <source>
        <dbReference type="PROSITE" id="PS52004"/>
    </source>
</evidence>
<dbReference type="NCBIfam" id="TIGR03150">
    <property type="entry name" value="fabF"/>
    <property type="match status" value="1"/>
</dbReference>
<dbReference type="PROSITE" id="PS00606">
    <property type="entry name" value="KS3_1"/>
    <property type="match status" value="1"/>
</dbReference>
<dbReference type="RefSeq" id="WP_421758207.1">
    <property type="nucleotide sequence ID" value="NZ_CACRTX010000010.1"/>
</dbReference>
<dbReference type="UniPathway" id="UPA00094"/>
<dbReference type="InterPro" id="IPR020841">
    <property type="entry name" value="PKS_Beta-ketoAc_synthase_dom"/>
</dbReference>
<evidence type="ECO:0000256" key="6">
    <source>
        <dbReference type="ARBA" id="ARBA00022679"/>
    </source>
</evidence>
<evidence type="ECO:0000256" key="2">
    <source>
        <dbReference type="ARBA" id="ARBA00008467"/>
    </source>
</evidence>
<evidence type="ECO:0000256" key="13">
    <source>
        <dbReference type="ARBA" id="ARBA00047659"/>
    </source>
</evidence>
<dbReference type="SMART" id="SM00825">
    <property type="entry name" value="PKS_KS"/>
    <property type="match status" value="1"/>
</dbReference>
<dbReference type="Pfam" id="PF00109">
    <property type="entry name" value="ketoacyl-synt"/>
    <property type="match status" value="1"/>
</dbReference>
<keyword evidence="8" id="KW-0443">Lipid metabolism</keyword>
<evidence type="ECO:0000256" key="14">
    <source>
        <dbReference type="PIRNR" id="PIRNR000447"/>
    </source>
</evidence>
<dbReference type="EC" id="2.3.1.179" evidence="3 14"/>
<evidence type="ECO:0000256" key="9">
    <source>
        <dbReference type="ARBA" id="ARBA00023160"/>
    </source>
</evidence>
<evidence type="ECO:0000256" key="1">
    <source>
        <dbReference type="ARBA" id="ARBA00005194"/>
    </source>
</evidence>
<evidence type="ECO:0000256" key="4">
    <source>
        <dbReference type="ARBA" id="ARBA00014657"/>
    </source>
</evidence>
<dbReference type="GO" id="GO:0030497">
    <property type="term" value="P:fatty acid elongation"/>
    <property type="evidence" value="ECO:0007669"/>
    <property type="project" value="UniProtKB-ARBA"/>
</dbReference>
<dbReference type="CDD" id="cd00834">
    <property type="entry name" value="KAS_I_II"/>
    <property type="match status" value="1"/>
</dbReference>
<dbReference type="EMBL" id="CACRTX010000010">
    <property type="protein sequence ID" value="VYU33096.1"/>
    <property type="molecule type" value="Genomic_DNA"/>
</dbReference>
<dbReference type="PIRSF" id="PIRSF000447">
    <property type="entry name" value="KAS_II"/>
    <property type="match status" value="1"/>
</dbReference>
<organism evidence="18">
    <name type="scientific">Enterococcus casseliflavus</name>
    <name type="common">Enterococcus flavescens</name>
    <dbReference type="NCBI Taxonomy" id="37734"/>
    <lineage>
        <taxon>Bacteria</taxon>
        <taxon>Bacillati</taxon>
        <taxon>Bacillota</taxon>
        <taxon>Bacilli</taxon>
        <taxon>Lactobacillales</taxon>
        <taxon>Enterococcaceae</taxon>
        <taxon>Enterococcus</taxon>
    </lineage>
</organism>
<keyword evidence="9 14" id="KW-0275">Fatty acid biosynthesis</keyword>
<dbReference type="NCBIfam" id="NF005589">
    <property type="entry name" value="PRK07314.1"/>
    <property type="match status" value="1"/>
</dbReference>
<evidence type="ECO:0000256" key="3">
    <source>
        <dbReference type="ARBA" id="ARBA00012356"/>
    </source>
</evidence>
<dbReference type="InterPro" id="IPR014030">
    <property type="entry name" value="Ketoacyl_synth_N"/>
</dbReference>
<keyword evidence="10 14" id="KW-0012">Acyltransferase</keyword>
<dbReference type="InterPro" id="IPR000794">
    <property type="entry name" value="Beta-ketoacyl_synthase"/>
</dbReference>
<keyword evidence="5 14" id="KW-0444">Lipid biosynthesis</keyword>